<keyword evidence="6 9" id="KW-0418">Kinase</keyword>
<feature type="domain" description="GHMP kinase N-terminal" evidence="10">
    <location>
        <begin position="82"/>
        <end position="165"/>
    </location>
</feature>
<dbReference type="GO" id="GO:0050515">
    <property type="term" value="F:4-(cytidine 5'-diphospho)-2-C-methyl-D-erythritol kinase activity"/>
    <property type="evidence" value="ECO:0007669"/>
    <property type="project" value="UniProtKB-UniRule"/>
</dbReference>
<dbReference type="RefSeq" id="WP_184451980.1">
    <property type="nucleotide sequence ID" value="NZ_JACHMK010000001.1"/>
</dbReference>
<dbReference type="SUPFAM" id="SSF54211">
    <property type="entry name" value="Ribosomal protein S5 domain 2-like"/>
    <property type="match status" value="1"/>
</dbReference>
<dbReference type="Proteomes" id="UP000617426">
    <property type="component" value="Unassembled WGS sequence"/>
</dbReference>
<keyword evidence="13" id="KW-1185">Reference proteome</keyword>
<dbReference type="Gene3D" id="3.30.70.890">
    <property type="entry name" value="GHMP kinase, C-terminal domain"/>
    <property type="match status" value="1"/>
</dbReference>
<dbReference type="PANTHER" id="PTHR43527:SF2">
    <property type="entry name" value="4-DIPHOSPHOCYTIDYL-2-C-METHYL-D-ERYTHRITOL KINASE, CHLOROPLASTIC"/>
    <property type="match status" value="1"/>
</dbReference>
<keyword evidence="7 9" id="KW-0067">ATP-binding</keyword>
<feature type="active site" evidence="9">
    <location>
        <position position="157"/>
    </location>
</feature>
<evidence type="ECO:0000259" key="11">
    <source>
        <dbReference type="Pfam" id="PF08544"/>
    </source>
</evidence>
<dbReference type="Gene3D" id="3.30.230.10">
    <property type="match status" value="1"/>
</dbReference>
<dbReference type="GO" id="GO:0019288">
    <property type="term" value="P:isopentenyl diphosphate biosynthetic process, methylerythritol 4-phosphate pathway"/>
    <property type="evidence" value="ECO:0007669"/>
    <property type="project" value="UniProtKB-UniRule"/>
</dbReference>
<dbReference type="GO" id="GO:0016114">
    <property type="term" value="P:terpenoid biosynthetic process"/>
    <property type="evidence" value="ECO:0007669"/>
    <property type="project" value="UniProtKB-UniRule"/>
</dbReference>
<dbReference type="InterPro" id="IPR020568">
    <property type="entry name" value="Ribosomal_Su5_D2-typ_SF"/>
</dbReference>
<evidence type="ECO:0000313" key="13">
    <source>
        <dbReference type="Proteomes" id="UP000617426"/>
    </source>
</evidence>
<dbReference type="InterPro" id="IPR014721">
    <property type="entry name" value="Ribsml_uS5_D2-typ_fold_subgr"/>
</dbReference>
<evidence type="ECO:0000256" key="6">
    <source>
        <dbReference type="ARBA" id="ARBA00022777"/>
    </source>
</evidence>
<protein>
    <recommendedName>
        <fullName evidence="3 9">4-diphosphocytidyl-2-C-methyl-D-erythritol kinase</fullName>
        <shortName evidence="9">CMK</shortName>
        <ecNumber evidence="2 9">2.7.1.148</ecNumber>
    </recommendedName>
    <alternativeName>
        <fullName evidence="8 9">4-(cytidine-5'-diphospho)-2-C-methyl-D-erythritol kinase</fullName>
    </alternativeName>
</protein>
<dbReference type="NCBIfam" id="NF002870">
    <property type="entry name" value="PRK03188.1"/>
    <property type="match status" value="1"/>
</dbReference>
<evidence type="ECO:0000256" key="5">
    <source>
        <dbReference type="ARBA" id="ARBA00022741"/>
    </source>
</evidence>
<feature type="binding site" evidence="9">
    <location>
        <begin position="115"/>
        <end position="125"/>
    </location>
    <ligand>
        <name>ATP</name>
        <dbReference type="ChEBI" id="CHEBI:30616"/>
    </ligand>
</feature>
<feature type="domain" description="GHMP kinase C-terminal" evidence="11">
    <location>
        <begin position="242"/>
        <end position="299"/>
    </location>
</feature>
<dbReference type="EC" id="2.7.1.148" evidence="2 9"/>
<comment type="function">
    <text evidence="9">Catalyzes the phosphorylation of the position 2 hydroxy group of 4-diphosphocytidyl-2C-methyl-D-erythritol.</text>
</comment>
<dbReference type="Pfam" id="PF00288">
    <property type="entry name" value="GHMP_kinases_N"/>
    <property type="match status" value="1"/>
</dbReference>
<dbReference type="SUPFAM" id="SSF55060">
    <property type="entry name" value="GHMP Kinase, C-terminal domain"/>
    <property type="match status" value="1"/>
</dbReference>
<gene>
    <name evidence="9" type="primary">ispE</name>
    <name evidence="12" type="ORF">HD592_000743</name>
</gene>
<comment type="catalytic activity">
    <reaction evidence="9">
        <text>4-CDP-2-C-methyl-D-erythritol + ATP = 4-CDP-2-C-methyl-D-erythritol 2-phosphate + ADP + H(+)</text>
        <dbReference type="Rhea" id="RHEA:18437"/>
        <dbReference type="ChEBI" id="CHEBI:15378"/>
        <dbReference type="ChEBI" id="CHEBI:30616"/>
        <dbReference type="ChEBI" id="CHEBI:57823"/>
        <dbReference type="ChEBI" id="CHEBI:57919"/>
        <dbReference type="ChEBI" id="CHEBI:456216"/>
        <dbReference type="EC" id="2.7.1.148"/>
    </reaction>
</comment>
<evidence type="ECO:0000259" key="10">
    <source>
        <dbReference type="Pfam" id="PF00288"/>
    </source>
</evidence>
<dbReference type="InterPro" id="IPR004424">
    <property type="entry name" value="IspE"/>
</dbReference>
<comment type="pathway">
    <text evidence="9">Isoprenoid biosynthesis; isopentenyl diphosphate biosynthesis via DXP pathway; isopentenyl diphosphate from 1-deoxy-D-xylulose 5-phosphate: step 3/6.</text>
</comment>
<dbReference type="PIRSF" id="PIRSF010376">
    <property type="entry name" value="IspE"/>
    <property type="match status" value="1"/>
</dbReference>
<dbReference type="AlphaFoldDB" id="A0A923IX97"/>
<evidence type="ECO:0000256" key="2">
    <source>
        <dbReference type="ARBA" id="ARBA00012052"/>
    </source>
</evidence>
<keyword evidence="5 9" id="KW-0547">Nucleotide-binding</keyword>
<evidence type="ECO:0000256" key="1">
    <source>
        <dbReference type="ARBA" id="ARBA00009684"/>
    </source>
</evidence>
<accession>A0A923IX97</accession>
<dbReference type="InterPro" id="IPR036554">
    <property type="entry name" value="GHMP_kinase_C_sf"/>
</dbReference>
<dbReference type="InterPro" id="IPR013750">
    <property type="entry name" value="GHMP_kinase_C_dom"/>
</dbReference>
<dbReference type="PANTHER" id="PTHR43527">
    <property type="entry name" value="4-DIPHOSPHOCYTIDYL-2-C-METHYL-D-ERYTHRITOL KINASE, CHLOROPLASTIC"/>
    <property type="match status" value="1"/>
</dbReference>
<dbReference type="NCBIfam" id="TIGR00154">
    <property type="entry name" value="ispE"/>
    <property type="match status" value="1"/>
</dbReference>
<evidence type="ECO:0000256" key="8">
    <source>
        <dbReference type="ARBA" id="ARBA00032554"/>
    </source>
</evidence>
<dbReference type="InterPro" id="IPR006204">
    <property type="entry name" value="GHMP_kinase_N_dom"/>
</dbReference>
<evidence type="ECO:0000256" key="3">
    <source>
        <dbReference type="ARBA" id="ARBA00017473"/>
    </source>
</evidence>
<sequence length="326" mass="33494">MREATASAPGKINLALRAGAPAEDGYHPLVTVFEALNLRETVRVRTSRAPGIRVTTTAHRPDGSVDELTTRAMRDLDPTTHLAYRAARILQKLAAAGPWAATAAGIEIEVDKRVPMAGGMAGGSADAAAALVACNALWGLGLDAKRLELIGRTLGADVPACLAGGISLGTGRGDEMESLDRGGVEARHHWAIALAHEGLSTPEVFRALDRAGGPAGRWRDLPDPSRIRALPFTGGAAELAPHLSNDLQDTALRLRPELGRTIAAAEEAGALAVLLSGSGPSIGALAADAESARAIASALAGLDSVAEAFTTFGPVPGARLESGESR</sequence>
<dbReference type="GO" id="GO:0005524">
    <property type="term" value="F:ATP binding"/>
    <property type="evidence" value="ECO:0007669"/>
    <property type="project" value="UniProtKB-UniRule"/>
</dbReference>
<name>A0A923IX97_9ACTO</name>
<evidence type="ECO:0000256" key="4">
    <source>
        <dbReference type="ARBA" id="ARBA00022679"/>
    </source>
</evidence>
<reference evidence="12" key="1">
    <citation type="submission" date="2020-08" db="EMBL/GenBank/DDBJ databases">
        <title>Sequencing the genomes of 1000 actinobacteria strains.</title>
        <authorList>
            <person name="Klenk H.-P."/>
        </authorList>
    </citation>
    <scope>NUCLEOTIDE SEQUENCE</scope>
    <source>
        <strain evidence="12">DSM 10695</strain>
    </source>
</reference>
<keyword evidence="9" id="KW-0414">Isoprene biosynthesis</keyword>
<evidence type="ECO:0000256" key="7">
    <source>
        <dbReference type="ARBA" id="ARBA00022840"/>
    </source>
</evidence>
<keyword evidence="4 9" id="KW-0808">Transferase</keyword>
<proteinExistence type="inferred from homology"/>
<dbReference type="EMBL" id="JACHMK010000001">
    <property type="protein sequence ID" value="MBB6334178.1"/>
    <property type="molecule type" value="Genomic_DNA"/>
</dbReference>
<organism evidence="12 13">
    <name type="scientific">Schaalia hyovaginalis</name>
    <dbReference type="NCBI Taxonomy" id="29316"/>
    <lineage>
        <taxon>Bacteria</taxon>
        <taxon>Bacillati</taxon>
        <taxon>Actinomycetota</taxon>
        <taxon>Actinomycetes</taxon>
        <taxon>Actinomycetales</taxon>
        <taxon>Actinomycetaceae</taxon>
        <taxon>Schaalia</taxon>
    </lineage>
</organism>
<dbReference type="HAMAP" id="MF_00061">
    <property type="entry name" value="IspE"/>
    <property type="match status" value="1"/>
</dbReference>
<feature type="active site" evidence="9">
    <location>
        <position position="11"/>
    </location>
</feature>
<dbReference type="Pfam" id="PF08544">
    <property type="entry name" value="GHMP_kinases_C"/>
    <property type="match status" value="1"/>
</dbReference>
<comment type="similarity">
    <text evidence="1 9">Belongs to the GHMP kinase family. IspE subfamily.</text>
</comment>
<evidence type="ECO:0000256" key="9">
    <source>
        <dbReference type="HAMAP-Rule" id="MF_00061"/>
    </source>
</evidence>
<comment type="caution">
    <text evidence="12">The sequence shown here is derived from an EMBL/GenBank/DDBJ whole genome shotgun (WGS) entry which is preliminary data.</text>
</comment>
<evidence type="ECO:0000313" key="12">
    <source>
        <dbReference type="EMBL" id="MBB6334178.1"/>
    </source>
</evidence>